<keyword evidence="3" id="KW-1185">Reference proteome</keyword>
<evidence type="ECO:0000256" key="1">
    <source>
        <dbReference type="SAM" id="MobiDB-lite"/>
    </source>
</evidence>
<accession>A4L228</accession>
<reference evidence="2 3" key="1">
    <citation type="journal article" date="2007" name="J. Virol.">
        <title>The genome of Gryllus bimaculatus nudivirus indicates an ancient diversification of baculovirus-related nonoccluded nudiviruses of insects.</title>
        <authorList>
            <person name="Wang Y."/>
            <person name="Kleespies R.G."/>
            <person name="Huger A.M."/>
            <person name="Jehle J.A."/>
        </authorList>
    </citation>
    <scope>NUCLEOTIDE SEQUENCE [LARGE SCALE GENOMIC DNA]</scope>
</reference>
<dbReference type="RefSeq" id="YP_001111332.1">
    <property type="nucleotide sequence ID" value="NC_009240.1"/>
</dbReference>
<dbReference type="OrthoDB" id="7291at10239"/>
<evidence type="ECO:0000313" key="2">
    <source>
        <dbReference type="EMBL" id="ABO45398.1"/>
    </source>
</evidence>
<protein>
    <submittedName>
        <fullName evidence="2">Uncharacterized protein</fullName>
    </submittedName>
</protein>
<sequence>MTILHGKVIAKRFKNGLYHKNCKRYIINIDGDIIAHKGLVEDNLTRSNPSLSVAEGSFRYLQNIVKKINDYFKLKEIEIKVYMDSSVRVLNKQFKPPVEYEADIKYVKFYFSQLCNEYYNLIYLQSGEAELQMYHMRDKSIELNVFVTADSDMFSICYNHECVKPNDVRILKSNNTDSPVDLNYYYDITCADIIIKDSCLWVRNNSNNLIFYGFDKYGENKLSTKTFHVLCAVSGTDFTKSLITETGCEAILNNKNDISYINSLENDEISLLYVFLYLICKNNKYLKPKPKNYKQKTEKELKCHLLNYLKTIQVYVDYIESGNMTTEDVTSLFVDTYSIQNYLLSIMKSNDTDFTKKTMFNWCSNISLQECILRTKQQNIVRKGKFISKSFKTSKIVNEYRIMSMKPKKLILNVNDSDSDLTDLENDLIDLKYKKSSHTPIFYSCYSSSSSSEEERNKEAETMDDEETPPPSPSLLSYK</sequence>
<organism evidence="2 3">
    <name type="scientific">Gryllus bimaculatus nudivirus</name>
    <dbReference type="NCBI Taxonomy" id="432587"/>
    <lineage>
        <taxon>Viruses</taxon>
        <taxon>Viruses incertae sedis</taxon>
        <taxon>Naldaviricetes</taxon>
        <taxon>Lefavirales</taxon>
        <taxon>Nudiviridae</taxon>
        <taxon>Alphanudivirus</taxon>
        <taxon>Alphanudivirus grybimaculati</taxon>
    </lineage>
</organism>
<dbReference type="GeneID" id="4960826"/>
<proteinExistence type="predicted"/>
<dbReference type="KEGG" id="vg:4960826"/>
<dbReference type="Proteomes" id="UP000203733">
    <property type="component" value="Segment"/>
</dbReference>
<evidence type="ECO:0000313" key="3">
    <source>
        <dbReference type="Proteomes" id="UP000203733"/>
    </source>
</evidence>
<feature type="region of interest" description="Disordered" evidence="1">
    <location>
        <begin position="441"/>
        <end position="479"/>
    </location>
</feature>
<dbReference type="EMBL" id="EF203088">
    <property type="protein sequence ID" value="ABO45398.1"/>
    <property type="molecule type" value="Genomic_DNA"/>
</dbReference>
<name>A4L228_9VIRU</name>